<name>A0A8K0C829_IGNLU</name>
<sequence>MHETSDISVKSQLSTVVRSDRTANALLQHGLKVLGDLDYTGKLVMLTYDRAAVMAEEHDGLLRKHCKTATFIHCYAHKLNLVLSQSASFTNSLAEDYLTLPQLAGIFGVELLKLNEDREDLQTIFNL</sequence>
<dbReference type="OrthoDB" id="6617004at2759"/>
<protein>
    <submittedName>
        <fullName evidence="1">Uncharacterized protein</fullName>
    </submittedName>
</protein>
<keyword evidence="2" id="KW-1185">Reference proteome</keyword>
<evidence type="ECO:0000313" key="2">
    <source>
        <dbReference type="Proteomes" id="UP000801492"/>
    </source>
</evidence>
<comment type="caution">
    <text evidence="1">The sequence shown here is derived from an EMBL/GenBank/DDBJ whole genome shotgun (WGS) entry which is preliminary data.</text>
</comment>
<gene>
    <name evidence="1" type="ORF">ILUMI_26639</name>
</gene>
<dbReference type="Proteomes" id="UP000801492">
    <property type="component" value="Unassembled WGS sequence"/>
</dbReference>
<accession>A0A8K0C829</accession>
<dbReference type="AlphaFoldDB" id="A0A8K0C829"/>
<dbReference type="EMBL" id="VTPC01091145">
    <property type="protein sequence ID" value="KAF2879532.1"/>
    <property type="molecule type" value="Genomic_DNA"/>
</dbReference>
<reference evidence="1" key="1">
    <citation type="submission" date="2019-08" db="EMBL/GenBank/DDBJ databases">
        <title>The genome of the North American firefly Photinus pyralis.</title>
        <authorList>
            <consortium name="Photinus pyralis genome working group"/>
            <person name="Fallon T.R."/>
            <person name="Sander Lower S.E."/>
            <person name="Weng J.-K."/>
        </authorList>
    </citation>
    <scope>NUCLEOTIDE SEQUENCE</scope>
    <source>
        <strain evidence="1">TRF0915ILg1</strain>
        <tissue evidence="1">Whole body</tissue>
    </source>
</reference>
<proteinExistence type="predicted"/>
<evidence type="ECO:0000313" key="1">
    <source>
        <dbReference type="EMBL" id="KAF2879532.1"/>
    </source>
</evidence>
<organism evidence="1 2">
    <name type="scientific">Ignelater luminosus</name>
    <name type="common">Cucubano</name>
    <name type="synonym">Pyrophorus luminosus</name>
    <dbReference type="NCBI Taxonomy" id="2038154"/>
    <lineage>
        <taxon>Eukaryota</taxon>
        <taxon>Metazoa</taxon>
        <taxon>Ecdysozoa</taxon>
        <taxon>Arthropoda</taxon>
        <taxon>Hexapoda</taxon>
        <taxon>Insecta</taxon>
        <taxon>Pterygota</taxon>
        <taxon>Neoptera</taxon>
        <taxon>Endopterygota</taxon>
        <taxon>Coleoptera</taxon>
        <taxon>Polyphaga</taxon>
        <taxon>Elateriformia</taxon>
        <taxon>Elateroidea</taxon>
        <taxon>Elateridae</taxon>
        <taxon>Agrypninae</taxon>
        <taxon>Pyrophorini</taxon>
        <taxon>Ignelater</taxon>
    </lineage>
</organism>